<keyword evidence="6" id="KW-1185">Reference proteome</keyword>
<evidence type="ECO:0000259" key="4">
    <source>
        <dbReference type="Pfam" id="PF26079"/>
    </source>
</evidence>
<reference evidence="5 6" key="1">
    <citation type="journal article" date="2009" name="BMC Genomics">
        <title>Complete genome sequence of the sugarcane nitrogen-fixing endophyte Gluconacetobacter diazotrophicus Pal5.</title>
        <authorList>
            <person name="Bertalan M."/>
            <person name="Albano R."/>
            <person name="Padua V."/>
            <person name="Rouws L."/>
            <person name="Rojas C."/>
            <person name="Hemerly A."/>
            <person name="Teixeira K."/>
            <person name="Schwab S."/>
            <person name="Araujo J."/>
            <person name="Oliveira A."/>
            <person name="Franca L."/>
            <person name="Magalhaes V."/>
            <person name="Alqueres S."/>
            <person name="Cardoso A."/>
            <person name="Almeida W."/>
            <person name="Loureiro M.M."/>
            <person name="Nogueira E."/>
            <person name="Cidade D."/>
            <person name="Oliveira D."/>
            <person name="Simao T."/>
            <person name="Macedo J."/>
            <person name="Valadao A."/>
            <person name="Dreschsel M."/>
            <person name="Freitas F."/>
            <person name="Vidal M."/>
            <person name="Guedes H."/>
            <person name="Rodrigues E."/>
            <person name="Meneses C."/>
            <person name="Brioso P."/>
            <person name="Pozzer L."/>
            <person name="Figueiredo D."/>
            <person name="Montano H."/>
            <person name="Junior J."/>
            <person name="Filho G."/>
            <person name="Flores V."/>
            <person name="Ferreira B."/>
            <person name="Branco A."/>
            <person name="Gonzalez P."/>
            <person name="Guillobel H."/>
            <person name="Lemos M."/>
            <person name="Seibel L."/>
            <person name="Macedo J."/>
            <person name="Alves-Ferreira M."/>
            <person name="Sachetto-Martins G."/>
            <person name="Coelho A."/>
            <person name="Santos E."/>
            <person name="Amaral G."/>
            <person name="Neves A."/>
            <person name="Pacheco A.B."/>
            <person name="Carvalho D."/>
            <person name="Lery L."/>
            <person name="Bisch P."/>
            <person name="Rossle S.C."/>
            <person name="Urmenyi T."/>
            <person name="Kruger W.V."/>
            <person name="Martins O."/>
            <person name="Baldani J.I."/>
            <person name="Ferreira P.C."/>
        </authorList>
    </citation>
    <scope>NUCLEOTIDE SEQUENCE [LARGE SCALE GENOMIC DNA]</scope>
    <source>
        <strain evidence="6">ATCC 49037 / DSM 5601 / CCUG 37298 / CIP 103539 / LMG 7603 / PAl5</strain>
    </source>
</reference>
<comment type="similarity">
    <text evidence="1">Belongs to the Mu gp47/PBSX XkdT family.</text>
</comment>
<organism evidence="5 6">
    <name type="scientific">Gluconacetobacter diazotrophicus (strain ATCC 49037 / DSM 5601 / CCUG 37298 / CIP 103539 / LMG 7603 / PAl5)</name>
    <dbReference type="NCBI Taxonomy" id="272568"/>
    <lineage>
        <taxon>Bacteria</taxon>
        <taxon>Pseudomonadati</taxon>
        <taxon>Pseudomonadota</taxon>
        <taxon>Alphaproteobacteria</taxon>
        <taxon>Acetobacterales</taxon>
        <taxon>Acetobacteraceae</taxon>
        <taxon>Gluconacetobacter</taxon>
    </lineage>
</organism>
<dbReference type="InterPro" id="IPR058531">
    <property type="entry name" value="Baseplate_J_M"/>
</dbReference>
<dbReference type="Pfam" id="PF26078">
    <property type="entry name" value="Baseplate_J_M"/>
    <property type="match status" value="1"/>
</dbReference>
<dbReference type="Pfam" id="PF26079">
    <property type="entry name" value="Baseplate_J_C"/>
    <property type="match status" value="1"/>
</dbReference>
<evidence type="ECO:0000259" key="3">
    <source>
        <dbReference type="Pfam" id="PF26078"/>
    </source>
</evidence>
<gene>
    <name evidence="5" type="ordered locus">GDI2607</name>
</gene>
<dbReference type="PANTHER" id="PTHR37829">
    <property type="entry name" value="PHAGE-LIKE ELEMENT PBSX PROTEIN XKDT"/>
    <property type="match status" value="1"/>
</dbReference>
<proteinExistence type="inferred from homology"/>
<feature type="domain" description="Baseplate protein J-like barrel" evidence="2">
    <location>
        <begin position="2"/>
        <end position="52"/>
    </location>
</feature>
<evidence type="ECO:0000313" key="6">
    <source>
        <dbReference type="Proteomes" id="UP000001176"/>
    </source>
</evidence>
<protein>
    <submittedName>
        <fullName evidence="5">Uncharacterized protein</fullName>
    </submittedName>
</protein>
<dbReference type="InterPro" id="IPR058530">
    <property type="entry name" value="Baseplate_J-like_C"/>
</dbReference>
<dbReference type="InterPro" id="IPR052399">
    <property type="entry name" value="Phage_Baseplate_Assmbl_Protein"/>
</dbReference>
<name>A9HP66_GLUDA</name>
<dbReference type="InterPro" id="IPR006949">
    <property type="entry name" value="Barrel_Baseplate_J-like"/>
</dbReference>
<evidence type="ECO:0000256" key="1">
    <source>
        <dbReference type="ARBA" id="ARBA00038087"/>
    </source>
</evidence>
<dbReference type="AlphaFoldDB" id="A9HP66"/>
<dbReference type="PANTHER" id="PTHR37829:SF3">
    <property type="entry name" value="PROTEIN JAYE-RELATED"/>
    <property type="match status" value="1"/>
</dbReference>
<evidence type="ECO:0000313" key="5">
    <source>
        <dbReference type="EMBL" id="CAP56550.1"/>
    </source>
</evidence>
<dbReference type="EMBL" id="AM889285">
    <property type="protein sequence ID" value="CAP56550.1"/>
    <property type="molecule type" value="Genomic_DNA"/>
</dbReference>
<feature type="domain" description="Baseplate J-like C-terminal" evidence="4">
    <location>
        <begin position="155"/>
        <end position="228"/>
    </location>
</feature>
<dbReference type="KEGG" id="gdi:GDI2607"/>
<sequence length="232" mass="23326">MTQAYNLAANSTTSVSVQATTTGTVGNLAANTALTLVSPIVGVVTVAVDGNGLAGGAPIEPVESWRARIIANIRAPVGGGTVADYQRWAKAAGAAYVNVIRAWLGLGTVGVAVAMAGGVAPTPAQVTAIQAYIDSVRPVRGNVTVFAATIVPQNLTILLNPDTVTAQAAVASVLGPYYLSVGIGGTAYLEQINAQISAVAGEENDLVSPTADQAFGANQMPVLGTIAWQAPS</sequence>
<feature type="domain" description="Baseplate J-like central" evidence="3">
    <location>
        <begin position="79"/>
        <end position="147"/>
    </location>
</feature>
<evidence type="ECO:0000259" key="2">
    <source>
        <dbReference type="Pfam" id="PF04865"/>
    </source>
</evidence>
<accession>A9HP66</accession>
<dbReference type="Proteomes" id="UP000001176">
    <property type="component" value="Chromosome"/>
</dbReference>
<dbReference type="Pfam" id="PF04865">
    <property type="entry name" value="Baseplate_J"/>
    <property type="match status" value="1"/>
</dbReference>